<keyword evidence="2" id="KW-1185">Reference proteome</keyword>
<comment type="caution">
    <text evidence="1">The sequence shown here is derived from an EMBL/GenBank/DDBJ whole genome shotgun (WGS) entry which is preliminary data.</text>
</comment>
<dbReference type="eggNOG" id="COG1661">
    <property type="taxonomic scope" value="Bacteria"/>
</dbReference>
<proteinExistence type="predicted"/>
<dbReference type="Gene3D" id="3.30.1330.80">
    <property type="entry name" value="Hypothetical protein, similar to alpha- acetolactate decarboxylase, domain 2"/>
    <property type="match status" value="1"/>
</dbReference>
<evidence type="ECO:0000313" key="2">
    <source>
        <dbReference type="Proteomes" id="UP000006230"/>
    </source>
</evidence>
<dbReference type="OrthoDB" id="8720942at2"/>
<accession>Q0FUU3</accession>
<evidence type="ECO:0000313" key="1">
    <source>
        <dbReference type="EMBL" id="EAU47988.1"/>
    </source>
</evidence>
<dbReference type="HOGENOM" id="CLU_085341_0_0_5"/>
<dbReference type="RefSeq" id="WP_007803752.1">
    <property type="nucleotide sequence ID" value="NZ_DS022279.1"/>
</dbReference>
<dbReference type="AlphaFoldDB" id="Q0FUU3"/>
<evidence type="ECO:0008006" key="3">
    <source>
        <dbReference type="Google" id="ProtNLM"/>
    </source>
</evidence>
<dbReference type="EMBL" id="AATQ01000003">
    <property type="protein sequence ID" value="EAU47988.1"/>
    <property type="molecule type" value="Genomic_DNA"/>
</dbReference>
<dbReference type="STRING" id="314265.R2601_01075"/>
<sequence length="280" mass="29825">MSLPAPLQHPGPRAPDRFTALPCRAKPLTLRLAAGRPLDQAITEAFAAEGYGCGYLRLRDASFTRLAYVIPDRAPGDGRAAWYSETYRLVPARLHDAGLHLGRREGAPFLHCHGLWSGASGDGVAAPRMGHLLMPESVLAEDTVAEGWGLSGAGFEVRPDAETGFDLFTPVAEAHVGEGQPALLCKLGPNEDPHALLARAASELTQARVEGIGSLIDTRFEDAMQESYATEVLLHEGRFERGAVRLEASSVGFDGVPKSGTLRPGANRTCITAELLIIAA</sequence>
<dbReference type="SUPFAM" id="SSF117856">
    <property type="entry name" value="AF0104/ALDC/Ptd012-like"/>
    <property type="match status" value="1"/>
</dbReference>
<dbReference type="Proteomes" id="UP000006230">
    <property type="component" value="Unassembled WGS sequence"/>
</dbReference>
<organism evidence="1 2">
    <name type="scientific">Salipiger bermudensis (strain DSM 26914 / JCM 13377 / KCTC 12554 / HTCC2601)</name>
    <name type="common">Pelagibaca bermudensis</name>
    <dbReference type="NCBI Taxonomy" id="314265"/>
    <lineage>
        <taxon>Bacteria</taxon>
        <taxon>Pseudomonadati</taxon>
        <taxon>Pseudomonadota</taxon>
        <taxon>Alphaproteobacteria</taxon>
        <taxon>Rhodobacterales</taxon>
        <taxon>Roseobacteraceae</taxon>
        <taxon>Salipiger</taxon>
    </lineage>
</organism>
<protein>
    <recommendedName>
        <fullName evidence="3">PPC domain-containing protein</fullName>
    </recommendedName>
</protein>
<gene>
    <name evidence="1" type="ORF">R2601_01075</name>
</gene>
<reference evidence="1 2" key="1">
    <citation type="journal article" date="2010" name="J. Bacteriol.">
        <title>Genome sequences of Pelagibaca bermudensis HTCC2601T and Maritimibacter alkaliphilus HTCC2654T, the type strains of two marine Roseobacter genera.</title>
        <authorList>
            <person name="Thrash J.C."/>
            <person name="Cho J.C."/>
            <person name="Ferriera S."/>
            <person name="Johnson J."/>
            <person name="Vergin K.L."/>
            <person name="Giovannoni S.J."/>
        </authorList>
    </citation>
    <scope>NUCLEOTIDE SEQUENCE [LARGE SCALE GENOMIC DNA]</scope>
    <source>
        <strain evidence="2">DSM 26914 / JCM 13377 / KCTC 12554 / HTCC2601</strain>
    </source>
</reference>
<name>Q0FUU3_SALBH</name>